<evidence type="ECO:0000256" key="6">
    <source>
        <dbReference type="ARBA" id="ARBA00022695"/>
    </source>
</evidence>
<evidence type="ECO:0000256" key="9">
    <source>
        <dbReference type="ARBA" id="ARBA00048552"/>
    </source>
</evidence>
<dbReference type="GO" id="GO:0005737">
    <property type="term" value="C:cytoplasm"/>
    <property type="evidence" value="ECO:0007669"/>
    <property type="project" value="UniProtKB-ARBA"/>
</dbReference>
<evidence type="ECO:0000256" key="4">
    <source>
        <dbReference type="ARBA" id="ARBA00022478"/>
    </source>
</evidence>
<dbReference type="GO" id="GO:0003677">
    <property type="term" value="F:DNA binding"/>
    <property type="evidence" value="ECO:0007669"/>
    <property type="project" value="InterPro"/>
</dbReference>
<dbReference type="GO" id="GO:0046983">
    <property type="term" value="F:protein dimerization activity"/>
    <property type="evidence" value="ECO:0007669"/>
    <property type="project" value="InterPro"/>
</dbReference>
<evidence type="ECO:0000256" key="10">
    <source>
        <dbReference type="SAM" id="MobiDB-lite"/>
    </source>
</evidence>
<dbReference type="InterPro" id="IPR036603">
    <property type="entry name" value="RBP11-like"/>
</dbReference>
<evidence type="ECO:0000256" key="1">
    <source>
        <dbReference type="ARBA" id="ARBA00004026"/>
    </source>
</evidence>
<evidence type="ECO:0000256" key="2">
    <source>
        <dbReference type="ARBA" id="ARBA00007123"/>
    </source>
</evidence>
<dbReference type="AlphaFoldDB" id="A0A097KK93"/>
<name>A0A097KK93_9CHLO</name>
<geneLocation type="chloroplast" evidence="12"/>
<dbReference type="SMART" id="SM00662">
    <property type="entry name" value="RPOLD"/>
    <property type="match status" value="1"/>
</dbReference>
<dbReference type="RefSeq" id="YP_009104946.1">
    <property type="nucleotide sequence ID" value="NC_025526.1"/>
</dbReference>
<accession>A0A097KK93</accession>
<evidence type="ECO:0000256" key="8">
    <source>
        <dbReference type="ARBA" id="ARBA00031776"/>
    </source>
</evidence>
<feature type="region of interest" description="Disordered" evidence="10">
    <location>
        <begin position="365"/>
        <end position="400"/>
    </location>
</feature>
<keyword evidence="6" id="KW-0548">Nucleotidyltransferase</keyword>
<keyword evidence="12" id="KW-0150">Chloroplast</keyword>
<dbReference type="InterPro" id="IPR011263">
    <property type="entry name" value="DNA-dir_RNA_pol_RpoA/D/Rpb3"/>
</dbReference>
<keyword evidence="5" id="KW-0808">Transferase</keyword>
<dbReference type="Pfam" id="PF01193">
    <property type="entry name" value="RNA_pol_L"/>
    <property type="match status" value="1"/>
</dbReference>
<dbReference type="CDD" id="cd06928">
    <property type="entry name" value="RNAP_alpha_NTD"/>
    <property type="match status" value="1"/>
</dbReference>
<evidence type="ECO:0000256" key="5">
    <source>
        <dbReference type="ARBA" id="ARBA00022679"/>
    </source>
</evidence>
<dbReference type="Gene3D" id="2.170.120.12">
    <property type="entry name" value="DNA-directed RNA polymerase, insert domain"/>
    <property type="match status" value="1"/>
</dbReference>
<organism evidence="12">
    <name type="scientific">Watanabea reniformis</name>
    <dbReference type="NCBI Taxonomy" id="191674"/>
    <lineage>
        <taxon>Eukaryota</taxon>
        <taxon>Viridiplantae</taxon>
        <taxon>Chlorophyta</taxon>
        <taxon>core chlorophytes</taxon>
        <taxon>Trebouxiophyceae</taxon>
        <taxon>Watanabeales</taxon>
        <taxon>Watanabeaceae</taxon>
        <taxon>Watanabea</taxon>
    </lineage>
</organism>
<dbReference type="GO" id="GO:0000428">
    <property type="term" value="C:DNA-directed RNA polymerase complex"/>
    <property type="evidence" value="ECO:0007669"/>
    <property type="project" value="UniProtKB-KW"/>
</dbReference>
<proteinExistence type="inferred from homology"/>
<dbReference type="SUPFAM" id="SSF56553">
    <property type="entry name" value="Insert subdomain of RNA polymerase alpha subunit"/>
    <property type="match status" value="1"/>
</dbReference>
<feature type="domain" description="DNA-directed RNA polymerase RpoA/D/Rpb3-type" evidence="11">
    <location>
        <begin position="20"/>
        <end position="252"/>
    </location>
</feature>
<comment type="function">
    <text evidence="1">DNA-dependent RNA polymerase catalyzes the transcription of DNA into RNA using the four ribonucleoside triphosphates as substrates.</text>
</comment>
<dbReference type="GO" id="GO:0006351">
    <property type="term" value="P:DNA-templated transcription"/>
    <property type="evidence" value="ECO:0007669"/>
    <property type="project" value="InterPro"/>
</dbReference>
<dbReference type="EMBL" id="KM462863">
    <property type="protein sequence ID" value="AIT93603.1"/>
    <property type="molecule type" value="Genomic_DNA"/>
</dbReference>
<dbReference type="EC" id="2.7.7.6" evidence="3"/>
<evidence type="ECO:0000313" key="12">
    <source>
        <dbReference type="EMBL" id="AIT93603.1"/>
    </source>
</evidence>
<keyword evidence="4" id="KW-0240">DNA-directed RNA polymerase</keyword>
<comment type="catalytic activity">
    <reaction evidence="9">
        <text>RNA(n) + a ribonucleoside 5'-triphosphate = RNA(n+1) + diphosphate</text>
        <dbReference type="Rhea" id="RHEA:21248"/>
        <dbReference type="Rhea" id="RHEA-COMP:14527"/>
        <dbReference type="Rhea" id="RHEA-COMP:17342"/>
        <dbReference type="ChEBI" id="CHEBI:33019"/>
        <dbReference type="ChEBI" id="CHEBI:61557"/>
        <dbReference type="ChEBI" id="CHEBI:140395"/>
        <dbReference type="EC" id="2.7.7.6"/>
    </reaction>
</comment>
<dbReference type="InterPro" id="IPR036643">
    <property type="entry name" value="RNApol_insert_sf"/>
</dbReference>
<gene>
    <name evidence="12" type="primary">rpoA</name>
</gene>
<keyword evidence="7" id="KW-0804">Transcription</keyword>
<dbReference type="SUPFAM" id="SSF55257">
    <property type="entry name" value="RBP11-like subunits of RNA polymerase"/>
    <property type="match status" value="1"/>
</dbReference>
<evidence type="ECO:0000259" key="11">
    <source>
        <dbReference type="SMART" id="SM00662"/>
    </source>
</evidence>
<dbReference type="Gene3D" id="1.10.150.20">
    <property type="entry name" value="5' to 3' exonuclease, C-terminal subdomain"/>
    <property type="match status" value="1"/>
</dbReference>
<comment type="similarity">
    <text evidence="2">Belongs to the RNA polymerase alpha chain family.</text>
</comment>
<dbReference type="Gene3D" id="3.30.1360.10">
    <property type="entry name" value="RNA polymerase, RBP11-like subunit"/>
    <property type="match status" value="1"/>
</dbReference>
<keyword evidence="12" id="KW-0934">Plastid</keyword>
<protein>
    <recommendedName>
        <fullName evidence="3">DNA-directed RNA polymerase</fullName>
        <ecNumber evidence="3">2.7.7.6</ecNumber>
    </recommendedName>
    <alternativeName>
        <fullName evidence="8">Plastid-encoded RNA polymerase subunit alpha</fullName>
    </alternativeName>
</protein>
<sequence>MENLVLSCLESRIENNRNLYGRFLLGPFMNGHAITIATALRRALLSEIKGVSITALEIQGTTHEFSTIEGVRESVLDIALNFQQIVLHSEVDLTTPEVGYLQIQGPAVVRAMDLKLPLGIKCVDPTQHIATLSTGGLLVLKFLIARGKKSSFCKKDTRLIKARHIKKAKAFYGEKKDKEFKSEICFRNIIPLDSMFTPVHRVNFLLESDDLSNKPRERLILEVWTNGSIHPRQAIHEAALYLIDLFSIFRKMSHLDSHSSFLPNSRKSKAHRPLPFTEGDGSPPVQSSSLKEPSPSVKGSKARSADPKGKEKKKLLYSALQSTSPPEVVGVRLWRSPKVKGTQGLSFPSNERAEQSLSLALQSQDDTLEGGGKEEENANVLDPKGEGIFEGEGQGLSSSTSLADLNKTSLQQGKLAKLSSPCYKARLMKVLASLYKTNFDKSSFLSLDLTNLSLSLKTYTLLKQNGIHTIDELLKYSSKELLVLLNKDKQMFYDVKNCILRLGLQMS</sequence>
<feature type="region of interest" description="Disordered" evidence="10">
    <location>
        <begin position="260"/>
        <end position="314"/>
    </location>
</feature>
<dbReference type="InterPro" id="IPR011260">
    <property type="entry name" value="RNAP_asu_C"/>
</dbReference>
<dbReference type="Pfam" id="PF03118">
    <property type="entry name" value="RNA_pol_A_CTD"/>
    <property type="match status" value="1"/>
</dbReference>
<dbReference type="GeneID" id="22158614"/>
<dbReference type="Pfam" id="PF01000">
    <property type="entry name" value="RNA_pol_A_bac"/>
    <property type="match status" value="1"/>
</dbReference>
<dbReference type="SUPFAM" id="SSF47789">
    <property type="entry name" value="C-terminal domain of RNA polymerase alpha subunit"/>
    <property type="match status" value="1"/>
</dbReference>
<evidence type="ECO:0000256" key="7">
    <source>
        <dbReference type="ARBA" id="ARBA00023163"/>
    </source>
</evidence>
<reference evidence="12" key="1">
    <citation type="journal article" date="2014" name="BMC Evol. Biol.">
        <title>Chloroplast phylogenomic analysis resolves deep-level relationships within the green algal class Trebouxiophyceae.</title>
        <authorList>
            <person name="Lemieux C."/>
            <person name="Otis C."/>
            <person name="Turmel M."/>
        </authorList>
    </citation>
    <scope>NUCLEOTIDE SEQUENCE</scope>
</reference>
<dbReference type="GO" id="GO:0003899">
    <property type="term" value="F:DNA-directed RNA polymerase activity"/>
    <property type="evidence" value="ECO:0007669"/>
    <property type="project" value="UniProtKB-EC"/>
</dbReference>
<evidence type="ECO:0000256" key="3">
    <source>
        <dbReference type="ARBA" id="ARBA00012418"/>
    </source>
</evidence>
<dbReference type="InterPro" id="IPR011262">
    <property type="entry name" value="DNA-dir_RNA_pol_insert"/>
</dbReference>